<dbReference type="HAMAP" id="MF_00187">
    <property type="entry name" value="FdhD"/>
    <property type="match status" value="1"/>
</dbReference>
<keyword evidence="6" id="KW-1185">Reference proteome</keyword>
<evidence type="ECO:0000256" key="3">
    <source>
        <dbReference type="HAMAP-Rule" id="MF_00187"/>
    </source>
</evidence>
<dbReference type="Pfam" id="PF02634">
    <property type="entry name" value="FdhD-NarQ"/>
    <property type="match status" value="1"/>
</dbReference>
<comment type="similarity">
    <text evidence="3">Belongs to the FdhD family.</text>
</comment>
<accession>A0ABT5YCW7</accession>
<dbReference type="EMBL" id="JANCMW010000010">
    <property type="protein sequence ID" value="MDF0751515.1"/>
    <property type="molecule type" value="Genomic_DNA"/>
</dbReference>
<organism evidence="5 6">
    <name type="scientific">Marinobacter iranensis</name>
    <dbReference type="NCBI Taxonomy" id="2962607"/>
    <lineage>
        <taxon>Bacteria</taxon>
        <taxon>Pseudomonadati</taxon>
        <taxon>Pseudomonadota</taxon>
        <taxon>Gammaproteobacteria</taxon>
        <taxon>Pseudomonadales</taxon>
        <taxon>Marinobacteraceae</taxon>
        <taxon>Marinobacter</taxon>
    </lineage>
</organism>
<dbReference type="SUPFAM" id="SSF53927">
    <property type="entry name" value="Cytidine deaminase-like"/>
    <property type="match status" value="1"/>
</dbReference>
<sequence length="295" mass="31674">MRRRSSSPESAAVAATGPDSPKDFPAVRQTAVEVCGGIEGAPGQDLVAEEVPVAMVYNGVSHAVMMASPCDLEDFALGFSLTEGVLDRPDQLFQLDVVMVEDGISIEMHIAGECFARLRKQRRNMTGRTGCGLCGTESLAHAVRAIPRVPIHTVPGDELVQQALRNLRNHQPLQKQTGATHGAAWCDNQGRIELAREDVGRHNALDKLIGARTREFGDTAFDDGFALISSRASFEMVHKSASVGIRCLVAVSAATALAVREAGKAGMTLIGFARPGRHVIYNRGDDQPSEECEDE</sequence>
<feature type="binding site" evidence="3">
    <location>
        <begin position="272"/>
        <end position="277"/>
    </location>
    <ligand>
        <name>Mo-bis(molybdopterin guanine dinucleotide)</name>
        <dbReference type="ChEBI" id="CHEBI:60539"/>
    </ligand>
</feature>
<evidence type="ECO:0000313" key="6">
    <source>
        <dbReference type="Proteomes" id="UP001143391"/>
    </source>
</evidence>
<dbReference type="PANTHER" id="PTHR30592:SF1">
    <property type="entry name" value="SULFUR CARRIER PROTEIN FDHD"/>
    <property type="match status" value="1"/>
</dbReference>
<reference evidence="5" key="1">
    <citation type="submission" date="2022-07" db="EMBL/GenBank/DDBJ databases">
        <title>Marinobacter iranensis a new bacterium isolate from a hipersaline lake in Iran.</title>
        <authorList>
            <person name="Mohammad A.M.A."/>
            <person name="Cristina S.-P."/>
            <person name="Antonio V."/>
        </authorList>
    </citation>
    <scope>NUCLEOTIDE SEQUENCE</scope>
    <source>
        <strain evidence="5">71-i</strain>
    </source>
</reference>
<comment type="subcellular location">
    <subcellularLocation>
        <location evidence="3">Cytoplasm</location>
    </subcellularLocation>
</comment>
<comment type="function">
    <text evidence="3">Required for formate dehydrogenase (FDH) activity. Acts as a sulfur carrier protein that transfers sulfur from IscS to the molybdenum cofactor prior to its insertion into FDH.</text>
</comment>
<dbReference type="Gene3D" id="3.10.20.10">
    <property type="match status" value="1"/>
</dbReference>
<feature type="region of interest" description="Disordered" evidence="4">
    <location>
        <begin position="1"/>
        <end position="23"/>
    </location>
</feature>
<dbReference type="InterPro" id="IPR016193">
    <property type="entry name" value="Cytidine_deaminase-like"/>
</dbReference>
<keyword evidence="1 3" id="KW-0963">Cytoplasm</keyword>
<keyword evidence="2 3" id="KW-0501">Molybdenum cofactor biosynthesis</keyword>
<protein>
    <recommendedName>
        <fullName evidence="3">Sulfur carrier protein FdhD</fullName>
    </recommendedName>
</protein>
<evidence type="ECO:0000256" key="4">
    <source>
        <dbReference type="SAM" id="MobiDB-lite"/>
    </source>
</evidence>
<comment type="caution">
    <text evidence="5">The sequence shown here is derived from an EMBL/GenBank/DDBJ whole genome shotgun (WGS) entry which is preliminary data.</text>
</comment>
<evidence type="ECO:0000313" key="5">
    <source>
        <dbReference type="EMBL" id="MDF0751515.1"/>
    </source>
</evidence>
<evidence type="ECO:0000256" key="2">
    <source>
        <dbReference type="ARBA" id="ARBA00023150"/>
    </source>
</evidence>
<evidence type="ECO:0000256" key="1">
    <source>
        <dbReference type="ARBA" id="ARBA00022490"/>
    </source>
</evidence>
<dbReference type="Gene3D" id="3.40.140.10">
    <property type="entry name" value="Cytidine Deaminase, domain 2"/>
    <property type="match status" value="1"/>
</dbReference>
<dbReference type="RefSeq" id="WP_275707870.1">
    <property type="nucleotide sequence ID" value="NZ_JANCMW010000010.1"/>
</dbReference>
<dbReference type="InterPro" id="IPR003786">
    <property type="entry name" value="FdhD"/>
</dbReference>
<gene>
    <name evidence="3 5" type="primary">fdhD</name>
    <name evidence="5" type="ORF">NLU14_14910</name>
</gene>
<feature type="active site" description="Cysteine persulfide intermediate" evidence="3">
    <location>
        <position position="131"/>
    </location>
</feature>
<dbReference type="PANTHER" id="PTHR30592">
    <property type="entry name" value="FORMATE DEHYDROGENASE"/>
    <property type="match status" value="1"/>
</dbReference>
<name>A0ABT5YCW7_9GAMM</name>
<dbReference type="Proteomes" id="UP001143391">
    <property type="component" value="Unassembled WGS sequence"/>
</dbReference>
<dbReference type="NCBIfam" id="TIGR00129">
    <property type="entry name" value="fdhD_narQ"/>
    <property type="match status" value="1"/>
</dbReference>
<dbReference type="PIRSF" id="PIRSF015626">
    <property type="entry name" value="FdhD"/>
    <property type="match status" value="1"/>
</dbReference>
<proteinExistence type="inferred from homology"/>